<name>A0ACC1RZB9_9APHY</name>
<sequence length="286" mass="33099">MYDATEIFRTLPKHKKEGFIKLGFYLLSFFYYLYRGEVQPPSVEICAHELAVCALLTMSGYSMVLFADLEADYINPYDFCTRANSLLKPEWLGHAFLTCISLLTGEWGMLVLNMLLVCYYVYRLVTGTHLYYATDAIKTLDARRQESNVRFGFYLVCFFYYAYRVADIPPRDPLVGWVDVHVGILHFCNKMNQFVLPEAIAHATLTLVFLLSGQWRAVALNVPLVIVNVNKIMKQSHMYDATEIFRTMGRQKNEVFFKLGFYLISFFFYLYCMIVALIAEDEAASK</sequence>
<protein>
    <submittedName>
        <fullName evidence="1">Uncharacterized protein</fullName>
    </submittedName>
</protein>
<keyword evidence="2" id="KW-1185">Reference proteome</keyword>
<comment type="caution">
    <text evidence="1">The sequence shown here is derived from an EMBL/GenBank/DDBJ whole genome shotgun (WGS) entry which is preliminary data.</text>
</comment>
<evidence type="ECO:0000313" key="2">
    <source>
        <dbReference type="Proteomes" id="UP001148662"/>
    </source>
</evidence>
<proteinExistence type="predicted"/>
<accession>A0ACC1RZB9</accession>
<organism evidence="1 2">
    <name type="scientific">Phlebia brevispora</name>
    <dbReference type="NCBI Taxonomy" id="194682"/>
    <lineage>
        <taxon>Eukaryota</taxon>
        <taxon>Fungi</taxon>
        <taxon>Dikarya</taxon>
        <taxon>Basidiomycota</taxon>
        <taxon>Agaricomycotina</taxon>
        <taxon>Agaricomycetes</taxon>
        <taxon>Polyporales</taxon>
        <taxon>Meruliaceae</taxon>
        <taxon>Phlebia</taxon>
    </lineage>
</organism>
<reference evidence="1" key="1">
    <citation type="submission" date="2022-07" db="EMBL/GenBank/DDBJ databases">
        <title>Genome Sequence of Phlebia brevispora.</title>
        <authorList>
            <person name="Buettner E."/>
        </authorList>
    </citation>
    <scope>NUCLEOTIDE SEQUENCE</scope>
    <source>
        <strain evidence="1">MPL23</strain>
    </source>
</reference>
<dbReference type="EMBL" id="JANHOG010001990">
    <property type="protein sequence ID" value="KAJ3528827.1"/>
    <property type="molecule type" value="Genomic_DNA"/>
</dbReference>
<evidence type="ECO:0000313" key="1">
    <source>
        <dbReference type="EMBL" id="KAJ3528827.1"/>
    </source>
</evidence>
<dbReference type="Proteomes" id="UP001148662">
    <property type="component" value="Unassembled WGS sequence"/>
</dbReference>
<gene>
    <name evidence="1" type="ORF">NM688_g7940</name>
</gene>